<evidence type="ECO:0000256" key="1">
    <source>
        <dbReference type="SAM" id="MobiDB-lite"/>
    </source>
</evidence>
<feature type="compositionally biased region" description="Basic and acidic residues" evidence="1">
    <location>
        <begin position="99"/>
        <end position="109"/>
    </location>
</feature>
<evidence type="ECO:0000313" key="3">
    <source>
        <dbReference type="WBParaSite" id="nRc.2.0.1.t41394-RA"/>
    </source>
</evidence>
<accession>A0A915KUZ7</accession>
<reference evidence="3" key="1">
    <citation type="submission" date="2022-11" db="UniProtKB">
        <authorList>
            <consortium name="WormBaseParasite"/>
        </authorList>
    </citation>
    <scope>IDENTIFICATION</scope>
</reference>
<feature type="region of interest" description="Disordered" evidence="1">
    <location>
        <begin position="99"/>
        <end position="122"/>
    </location>
</feature>
<keyword evidence="2" id="KW-1185">Reference proteome</keyword>
<dbReference type="AlphaFoldDB" id="A0A915KUZ7"/>
<sequence>MVITLEQLQSRINERDVMERRLEELNDVLHLKWIPRSSLAIFPSRLGQSPAVREFGGYKMSEDNQGGLRSSGLPRTLPGKKVHDLEKLIVLTSAESLAEKDNGSDHRPLSVDNEGQIPTASTAVERKDDKAILSTNQDHLFKIPSSTNLLRRGHLLELPITGLARPIPKMNILVVDQHSAGR</sequence>
<organism evidence="2 3">
    <name type="scientific">Romanomermis culicivorax</name>
    <name type="common">Nematode worm</name>
    <dbReference type="NCBI Taxonomy" id="13658"/>
    <lineage>
        <taxon>Eukaryota</taxon>
        <taxon>Metazoa</taxon>
        <taxon>Ecdysozoa</taxon>
        <taxon>Nematoda</taxon>
        <taxon>Enoplea</taxon>
        <taxon>Dorylaimia</taxon>
        <taxon>Mermithida</taxon>
        <taxon>Mermithoidea</taxon>
        <taxon>Mermithidae</taxon>
        <taxon>Romanomermis</taxon>
    </lineage>
</organism>
<dbReference type="Proteomes" id="UP000887565">
    <property type="component" value="Unplaced"/>
</dbReference>
<protein>
    <submittedName>
        <fullName evidence="3">Uncharacterized protein</fullName>
    </submittedName>
</protein>
<dbReference type="WBParaSite" id="nRc.2.0.1.t41394-RA">
    <property type="protein sequence ID" value="nRc.2.0.1.t41394-RA"/>
    <property type="gene ID" value="nRc.2.0.1.g41394"/>
</dbReference>
<name>A0A915KUZ7_ROMCU</name>
<proteinExistence type="predicted"/>
<evidence type="ECO:0000313" key="2">
    <source>
        <dbReference type="Proteomes" id="UP000887565"/>
    </source>
</evidence>